<accession>A0ABR7IEN4</accession>
<keyword evidence="1" id="KW-0732">Signal</keyword>
<feature type="signal peptide" evidence="1">
    <location>
        <begin position="1"/>
        <end position="18"/>
    </location>
</feature>
<protein>
    <submittedName>
        <fullName evidence="2">Uncharacterized protein</fullName>
    </submittedName>
</protein>
<evidence type="ECO:0000313" key="3">
    <source>
        <dbReference type="Proteomes" id="UP000649826"/>
    </source>
</evidence>
<gene>
    <name evidence="2" type="ORF">H8Z82_02200</name>
</gene>
<proteinExistence type="predicted"/>
<evidence type="ECO:0000256" key="1">
    <source>
        <dbReference type="SAM" id="SignalP"/>
    </source>
</evidence>
<dbReference type="RefSeq" id="WP_186994103.1">
    <property type="nucleotide sequence ID" value="NZ_JACOQG010000002.1"/>
</dbReference>
<organism evidence="2 3">
    <name type="scientific">Blautia difficilis</name>
    <dbReference type="NCBI Taxonomy" id="2763027"/>
    <lineage>
        <taxon>Bacteria</taxon>
        <taxon>Bacillati</taxon>
        <taxon>Bacillota</taxon>
        <taxon>Clostridia</taxon>
        <taxon>Lachnospirales</taxon>
        <taxon>Lachnospiraceae</taxon>
        <taxon>Blautia</taxon>
    </lineage>
</organism>
<dbReference type="Proteomes" id="UP000649826">
    <property type="component" value="Unassembled WGS sequence"/>
</dbReference>
<feature type="chain" id="PRO_5045521650" evidence="1">
    <location>
        <begin position="19"/>
        <end position="683"/>
    </location>
</feature>
<comment type="caution">
    <text evidence="2">The sequence shown here is derived from an EMBL/GenBank/DDBJ whole genome shotgun (WGS) entry which is preliminary data.</text>
</comment>
<evidence type="ECO:0000313" key="2">
    <source>
        <dbReference type="EMBL" id="MBC5778485.1"/>
    </source>
</evidence>
<sequence length="683" mass="74703">MKKRALILAMIAFITAIASEPAVNTVYAEETQTEESAGQASELPVKALTPKAMDVNPYMAASDSNIHHDCYNTDSTDEVLPVDIYSEINVSYEKVNPNASPAVFFDSYGHSVVPLLGGLAIRDINADEAQTLGYFSPKQHDNGSYLIQSSYSFVDESNRIVCPTNDNRVLMLKATDEEGNVLPEFEKVLDIDIKAAAEAALGKTLDQNLLSVVFDYEGNLWFATGGFRIYPDRKQQGTFGYVSRAAIDKILNGEDVDLSDAVFVYELEPGEGAENGIAASKEGAVILTNLKCYLLQADNGVKKVWETSYKSVGAKESKEGDETTGGGLAWGGGCSPSLTKDLVMFTDNQDPVNLIAVDMKTGEQVASMPVIDELPEGTQVSVENSAIVYDDGEGTVSTIVCNWFGAGSAKLGEADNDSSIQSYENIYDVGWLRQGNKMIAPGIERVDTVKTEDGYEMKSVWCRSDLSDTSMMKLSTATGYIYGYVQDMETGMWQYIMLDFETGETVFTMDISDKPGYNNMAIGMYAGNSGNALYCPTGYLELLRLQDRFVYLPEMPYRKVDLDQAMRNVLSQKKFAADGGQGDVEGWLNTITIENVHPNTTVAIRMKGISGETGSLKLYAYGTDGTLKEVPEEKWHIQTEDGETPDTLSEDVLYEVHMIVEDGGDFDLSETEKEIKISAVLGA</sequence>
<dbReference type="EMBL" id="JACOQG010000002">
    <property type="protein sequence ID" value="MBC5778485.1"/>
    <property type="molecule type" value="Genomic_DNA"/>
</dbReference>
<reference evidence="2 3" key="1">
    <citation type="submission" date="2020-08" db="EMBL/GenBank/DDBJ databases">
        <title>Genome public.</title>
        <authorList>
            <person name="Liu C."/>
            <person name="Sun Q."/>
        </authorList>
    </citation>
    <scope>NUCLEOTIDE SEQUENCE [LARGE SCALE GENOMIC DNA]</scope>
    <source>
        <strain evidence="2 3">M29</strain>
    </source>
</reference>
<name>A0ABR7IEN4_9FIRM</name>
<keyword evidence="3" id="KW-1185">Reference proteome</keyword>